<dbReference type="Gene3D" id="3.30.1600.10">
    <property type="entry name" value="SIR2/SIRT2 'Small Domain"/>
    <property type="match status" value="1"/>
</dbReference>
<dbReference type="AlphaFoldDB" id="A0A383AJF3"/>
<protein>
    <recommendedName>
        <fullName evidence="3">Deacetylase sirtuin-type domain-containing protein</fullName>
    </recommendedName>
</protein>
<evidence type="ECO:0000256" key="2">
    <source>
        <dbReference type="ARBA" id="ARBA00023027"/>
    </source>
</evidence>
<evidence type="ECO:0000256" key="1">
    <source>
        <dbReference type="ARBA" id="ARBA00022679"/>
    </source>
</evidence>
<organism evidence="4">
    <name type="scientific">marine metagenome</name>
    <dbReference type="NCBI Taxonomy" id="408172"/>
    <lineage>
        <taxon>unclassified sequences</taxon>
        <taxon>metagenomes</taxon>
        <taxon>ecological metagenomes</taxon>
    </lineage>
</organism>
<dbReference type="GO" id="GO:0017136">
    <property type="term" value="F:histone deacetylase activity, NAD-dependent"/>
    <property type="evidence" value="ECO:0007669"/>
    <property type="project" value="TreeGrafter"/>
</dbReference>
<keyword evidence="1" id="KW-0808">Transferase</keyword>
<dbReference type="GO" id="GO:0070403">
    <property type="term" value="F:NAD+ binding"/>
    <property type="evidence" value="ECO:0007669"/>
    <property type="project" value="InterPro"/>
</dbReference>
<accession>A0A383AJF3</accession>
<evidence type="ECO:0000259" key="3">
    <source>
        <dbReference type="PROSITE" id="PS50305"/>
    </source>
</evidence>
<dbReference type="SUPFAM" id="SSF52467">
    <property type="entry name" value="DHS-like NAD/FAD-binding domain"/>
    <property type="match status" value="1"/>
</dbReference>
<keyword evidence="2" id="KW-0520">NAD</keyword>
<dbReference type="InterPro" id="IPR026591">
    <property type="entry name" value="Sirtuin_cat_small_dom_sf"/>
</dbReference>
<dbReference type="InterPro" id="IPR026590">
    <property type="entry name" value="Ssirtuin_cat_dom"/>
</dbReference>
<dbReference type="PANTHER" id="PTHR11085">
    <property type="entry name" value="NAD-DEPENDENT PROTEIN DEACYLASE SIRTUIN-5, MITOCHONDRIAL-RELATED"/>
    <property type="match status" value="1"/>
</dbReference>
<sequence length="148" mass="16599">VKNHRTSFISHHSIEKMNLFSSADTESALDSLEKRITSNSYIVFLTGAGVSAESGVPTFRSADGLWEKFKPEELANFNSFMKNPALVQAWYRHRAEIVNNVKPNRGHMAMADMESKVATCVVITQNVDNLHQRAGSREVIELHGNILR</sequence>
<dbReference type="PROSITE" id="PS50305">
    <property type="entry name" value="SIRTUIN"/>
    <property type="match status" value="1"/>
</dbReference>
<feature type="non-terminal residue" evidence="4">
    <location>
        <position position="148"/>
    </location>
</feature>
<dbReference type="EMBL" id="UINC01192517">
    <property type="protein sequence ID" value="SVE07703.1"/>
    <property type="molecule type" value="Genomic_DNA"/>
</dbReference>
<dbReference type="Pfam" id="PF02146">
    <property type="entry name" value="SIR2"/>
    <property type="match status" value="1"/>
</dbReference>
<dbReference type="InterPro" id="IPR003000">
    <property type="entry name" value="Sirtuin"/>
</dbReference>
<name>A0A383AJF3_9ZZZZ</name>
<dbReference type="InterPro" id="IPR050134">
    <property type="entry name" value="NAD-dep_sirtuin_deacylases"/>
</dbReference>
<feature type="domain" description="Deacetylase sirtuin-type" evidence="3">
    <location>
        <begin position="22"/>
        <end position="148"/>
    </location>
</feature>
<proteinExistence type="predicted"/>
<dbReference type="InterPro" id="IPR029035">
    <property type="entry name" value="DHS-like_NAD/FAD-binding_dom"/>
</dbReference>
<feature type="non-terminal residue" evidence="4">
    <location>
        <position position="1"/>
    </location>
</feature>
<reference evidence="4" key="1">
    <citation type="submission" date="2018-05" db="EMBL/GenBank/DDBJ databases">
        <authorList>
            <person name="Lanie J.A."/>
            <person name="Ng W.-L."/>
            <person name="Kazmierczak K.M."/>
            <person name="Andrzejewski T.M."/>
            <person name="Davidsen T.M."/>
            <person name="Wayne K.J."/>
            <person name="Tettelin H."/>
            <person name="Glass J.I."/>
            <person name="Rusch D."/>
            <person name="Podicherti R."/>
            <person name="Tsui H.-C.T."/>
            <person name="Winkler M.E."/>
        </authorList>
    </citation>
    <scope>NUCLEOTIDE SEQUENCE</scope>
</reference>
<evidence type="ECO:0000313" key="4">
    <source>
        <dbReference type="EMBL" id="SVE07703.1"/>
    </source>
</evidence>
<dbReference type="Gene3D" id="3.40.50.1220">
    <property type="entry name" value="TPP-binding domain"/>
    <property type="match status" value="1"/>
</dbReference>
<gene>
    <name evidence="4" type="ORF">METZ01_LOCUS460557</name>
</gene>
<dbReference type="PANTHER" id="PTHR11085:SF4">
    <property type="entry name" value="NAD-DEPENDENT PROTEIN DEACYLASE"/>
    <property type="match status" value="1"/>
</dbReference>